<dbReference type="InterPro" id="IPR017938">
    <property type="entry name" value="Riboflavin_synthase-like_b-brl"/>
</dbReference>
<evidence type="ECO:0000313" key="6">
    <source>
        <dbReference type="EMBL" id="MBB6430094.1"/>
    </source>
</evidence>
<dbReference type="PANTHER" id="PTHR47878">
    <property type="entry name" value="OXIDOREDUCTASE FAD/NAD(P)-BINDING DOMAIN PROTEIN"/>
    <property type="match status" value="1"/>
</dbReference>
<dbReference type="PRINTS" id="PR00371">
    <property type="entry name" value="FPNCR"/>
</dbReference>
<dbReference type="Gene3D" id="3.40.50.80">
    <property type="entry name" value="Nucleotide-binding domain of ferredoxin-NADP reductase (FNR) module"/>
    <property type="match status" value="1"/>
</dbReference>
<dbReference type="EC" id="1.18.1.2" evidence="2"/>
<feature type="region of interest" description="Disordered" evidence="4">
    <location>
        <begin position="38"/>
        <end position="62"/>
    </location>
</feature>
<evidence type="ECO:0000256" key="2">
    <source>
        <dbReference type="ARBA" id="ARBA00013223"/>
    </source>
</evidence>
<dbReference type="Pfam" id="PF00175">
    <property type="entry name" value="NAD_binding_1"/>
    <property type="match status" value="1"/>
</dbReference>
<organism evidence="6 7">
    <name type="scientific">Algisphaera agarilytica</name>
    <dbReference type="NCBI Taxonomy" id="1385975"/>
    <lineage>
        <taxon>Bacteria</taxon>
        <taxon>Pseudomonadati</taxon>
        <taxon>Planctomycetota</taxon>
        <taxon>Phycisphaerae</taxon>
        <taxon>Phycisphaerales</taxon>
        <taxon>Phycisphaeraceae</taxon>
        <taxon>Algisphaera</taxon>
    </lineage>
</organism>
<dbReference type="GO" id="GO:0000166">
    <property type="term" value="F:nucleotide binding"/>
    <property type="evidence" value="ECO:0007669"/>
    <property type="project" value="UniProtKB-KW"/>
</dbReference>
<dbReference type="InterPro" id="IPR001433">
    <property type="entry name" value="OxRdtase_FAD/NAD-bd"/>
</dbReference>
<dbReference type="SUPFAM" id="SSF52343">
    <property type="entry name" value="Ferredoxin reductase-like, C-terminal NADP-linked domain"/>
    <property type="match status" value="1"/>
</dbReference>
<dbReference type="PANTHER" id="PTHR47878:SF2">
    <property type="entry name" value="OXIDOREDUCTASE FAD_NAD(P)-BINDING DOMAIN PROTEIN"/>
    <property type="match status" value="1"/>
</dbReference>
<keyword evidence="7" id="KW-1185">Reference proteome</keyword>
<dbReference type="AlphaFoldDB" id="A0A7X0LKQ4"/>
<comment type="similarity">
    <text evidence="1">Belongs to the ferredoxin--NADP reductase type 1 family.</text>
</comment>
<dbReference type="RefSeq" id="WP_184677633.1">
    <property type="nucleotide sequence ID" value="NZ_JACHGY010000001.1"/>
</dbReference>
<dbReference type="PROSITE" id="PS51384">
    <property type="entry name" value="FAD_FR"/>
    <property type="match status" value="1"/>
</dbReference>
<gene>
    <name evidence="6" type="ORF">HNQ40_001900</name>
</gene>
<keyword evidence="3" id="KW-0547">Nucleotide-binding</keyword>
<sequence length="279" mass="31508">MPKDIHNATLVERIHSHEDLAFFRVKYNDHDVPDFEPGQFATLGLPDTSPPDPDKPVRPGRGPKLIRRAYSIASPATQKDTLEFYIVRVEDGQLTPSLWDIEPGQTLFMNEKIGGHFTLPSPTLEDGSPDPRRTFVMVGTGTGLAPFRSMYLTHRGTASGGRWDKFILFDGCRLARDLGYHDELTQLAEEDDSFVYLPTVTREPDDSDWPGLRGRVNTLLEPDKFQELTGTPLSPDACNVFLCGNPQMIDQVEADLSDRGFVTHDRKHPDGNLHFERYW</sequence>
<dbReference type="InterPro" id="IPR039261">
    <property type="entry name" value="FNR_nucleotide-bd"/>
</dbReference>
<dbReference type="InterPro" id="IPR033892">
    <property type="entry name" value="FNR_bac"/>
</dbReference>
<dbReference type="GO" id="GO:0004324">
    <property type="term" value="F:ferredoxin-NADP+ reductase activity"/>
    <property type="evidence" value="ECO:0007669"/>
    <property type="project" value="UniProtKB-EC"/>
</dbReference>
<dbReference type="EMBL" id="JACHGY010000001">
    <property type="protein sequence ID" value="MBB6430094.1"/>
    <property type="molecule type" value="Genomic_DNA"/>
</dbReference>
<dbReference type="CDD" id="cd06195">
    <property type="entry name" value="FNR1"/>
    <property type="match status" value="1"/>
</dbReference>
<dbReference type="InterPro" id="IPR051930">
    <property type="entry name" value="FNR_type-1"/>
</dbReference>
<keyword evidence="6" id="KW-0560">Oxidoreductase</keyword>
<evidence type="ECO:0000256" key="1">
    <source>
        <dbReference type="ARBA" id="ARBA00008312"/>
    </source>
</evidence>
<name>A0A7X0LKQ4_9BACT</name>
<accession>A0A7X0LKQ4</accession>
<dbReference type="Gene3D" id="2.40.30.10">
    <property type="entry name" value="Translation factors"/>
    <property type="match status" value="1"/>
</dbReference>
<dbReference type="SUPFAM" id="SSF63380">
    <property type="entry name" value="Riboflavin synthase domain-like"/>
    <property type="match status" value="1"/>
</dbReference>
<protein>
    <recommendedName>
        <fullName evidence="2">ferredoxin--NADP(+) reductase</fullName>
        <ecNumber evidence="2">1.18.1.2</ecNumber>
    </recommendedName>
</protein>
<proteinExistence type="inferred from homology"/>
<feature type="domain" description="FAD-binding FR-type" evidence="5">
    <location>
        <begin position="3"/>
        <end position="120"/>
    </location>
</feature>
<dbReference type="InterPro" id="IPR001709">
    <property type="entry name" value="Flavoprot_Pyr_Nucl_cyt_Rdtase"/>
</dbReference>
<reference evidence="6 7" key="1">
    <citation type="submission" date="2020-08" db="EMBL/GenBank/DDBJ databases">
        <title>Genomic Encyclopedia of Type Strains, Phase IV (KMG-IV): sequencing the most valuable type-strain genomes for metagenomic binning, comparative biology and taxonomic classification.</title>
        <authorList>
            <person name="Goeker M."/>
        </authorList>
    </citation>
    <scope>NUCLEOTIDE SEQUENCE [LARGE SCALE GENOMIC DNA]</scope>
    <source>
        <strain evidence="6 7">DSM 103725</strain>
    </source>
</reference>
<dbReference type="InterPro" id="IPR017927">
    <property type="entry name" value="FAD-bd_FR_type"/>
</dbReference>
<dbReference type="Proteomes" id="UP000541810">
    <property type="component" value="Unassembled WGS sequence"/>
</dbReference>
<evidence type="ECO:0000256" key="3">
    <source>
        <dbReference type="ARBA" id="ARBA00022741"/>
    </source>
</evidence>
<evidence type="ECO:0000313" key="7">
    <source>
        <dbReference type="Proteomes" id="UP000541810"/>
    </source>
</evidence>
<comment type="caution">
    <text evidence="6">The sequence shown here is derived from an EMBL/GenBank/DDBJ whole genome shotgun (WGS) entry which is preliminary data.</text>
</comment>
<evidence type="ECO:0000259" key="5">
    <source>
        <dbReference type="PROSITE" id="PS51384"/>
    </source>
</evidence>
<evidence type="ECO:0000256" key="4">
    <source>
        <dbReference type="SAM" id="MobiDB-lite"/>
    </source>
</evidence>